<dbReference type="PANTHER" id="PTHR31845">
    <property type="entry name" value="FINGER DOMAIN PROTEIN, PUTATIVE-RELATED"/>
    <property type="match status" value="1"/>
</dbReference>
<accession>A0A0J1BAZ9</accession>
<dbReference type="CDD" id="cd00067">
    <property type="entry name" value="GAL4"/>
    <property type="match status" value="1"/>
</dbReference>
<dbReference type="SUPFAM" id="SSF57701">
    <property type="entry name" value="Zn2/Cys6 DNA-binding domain"/>
    <property type="match status" value="1"/>
</dbReference>
<dbReference type="GO" id="GO:0008270">
    <property type="term" value="F:zinc ion binding"/>
    <property type="evidence" value="ECO:0007669"/>
    <property type="project" value="InterPro"/>
</dbReference>
<evidence type="ECO:0000256" key="7">
    <source>
        <dbReference type="SAM" id="MobiDB-lite"/>
    </source>
</evidence>
<dbReference type="GO" id="GO:0000976">
    <property type="term" value="F:transcription cis-regulatory region binding"/>
    <property type="evidence" value="ECO:0007669"/>
    <property type="project" value="TreeGrafter"/>
</dbReference>
<keyword evidence="6" id="KW-0539">Nucleus</keyword>
<feature type="region of interest" description="Disordered" evidence="7">
    <location>
        <begin position="771"/>
        <end position="801"/>
    </location>
</feature>
<evidence type="ECO:0000256" key="5">
    <source>
        <dbReference type="ARBA" id="ARBA00023163"/>
    </source>
</evidence>
<sequence length="943" mass="103806">MKRSWNSSQAQQLFTTLQQHQRKVAASNTNSNSNNSDSSWLNMSNHPYASAYSNLPSTSLLMGQGPQSNPGGGSQTDSKRPRSNKDEDDDDDEDESDESDDDAAAKLAAQAAKPNRKIVKGPDGKPKVKLTRGSRACIACRKIKMRCIPDESSGPNGPCKRCKSGGHECIFEESNRGKRSTRKNEALAAKINKMETALKGIGGALSSLDATALNSFSQALHASTNDPEVISLISSHASQAGPTLASSRSFTYGHEGERRGTDEATTGSHLPPLSPRLHSLPDNVLSPLGLLAEASLQNTDPAKKHATFSRNGNAPMRPSPLTLGVSAKLGQNGSNQRLTTSDVRGHGPEVGVAATNYFKPGNLSVHPGGDERLPELLNLITREEIDELFEIFFDHMSLHVPLLYRDFHTPDLVLQRSQFLCTVICAIAARYYTKRDVHHNLSIYAKRLAFEVPSRGYKSVEVCQAYLLLSMWTLGPEKTFEQDRTWLMLGMAIRMATDLNLHRKSIMSGLDTKEGRERDLEIVNRERCWLMCFVLDRSVSAQMGKPYTLREDYIIRGACEKAWHQQRFALPSDHALAAYVVLQQIMSRAIDTIYSSTTTISGLRDDCDYMLVVRSAHEELRRWLSEWNRGPQPDGHIEYDSRAQFYYAYSSLVLYSFGLENALERSKMDISFFLTNVYEAASRVCTVVKNHFLERGYLPYLPDTNFVMCSYALLSLLKLLKPELRNYHDSEEAIFKLVTEVADILENCAVDSSHQPAIYSAFIREIVRKTRENRRGPSAHPSRAVSRAGSPAPNGNAESGQMFDPALLNEVTWPHGDVLGGETQFAYIPQGGDMMILPSQAGPSESVQNSPSATFGGNYPSQSTPQASNGWAEYLPTFMSADAFDGWDGSMLLPGFGRGQMTLAGGLVHSQFGSGIITPLGRSPAASRAASRAVSRAQSPVSK</sequence>
<dbReference type="Proteomes" id="UP000053611">
    <property type="component" value="Unassembled WGS sequence"/>
</dbReference>
<feature type="compositionally biased region" description="Polar residues" evidence="7">
    <location>
        <begin position="1"/>
        <end position="19"/>
    </location>
</feature>
<feature type="compositionally biased region" description="Polar residues" evidence="7">
    <location>
        <begin position="51"/>
        <end position="61"/>
    </location>
</feature>
<dbReference type="InterPro" id="IPR036864">
    <property type="entry name" value="Zn2-C6_fun-type_DNA-bd_sf"/>
</dbReference>
<evidence type="ECO:0000256" key="6">
    <source>
        <dbReference type="ARBA" id="ARBA00023242"/>
    </source>
</evidence>
<reference evidence="9 10" key="1">
    <citation type="submission" date="2015-03" db="EMBL/GenBank/DDBJ databases">
        <title>Genomics and transcriptomics of the oil-accumulating basidiomycete yeast T. oleaginosus allow insights into substrate utilization and the diverse evolutionary trajectories of mating systems in fungi.</title>
        <authorList>
            <consortium name="DOE Joint Genome Institute"/>
            <person name="Kourist R."/>
            <person name="Kracht O."/>
            <person name="Bracharz F."/>
            <person name="Lipzen A."/>
            <person name="Nolan M."/>
            <person name="Ohm R."/>
            <person name="Grigoriev I."/>
            <person name="Sun S."/>
            <person name="Heitman J."/>
            <person name="Bruck T."/>
            <person name="Nowrousian M."/>
        </authorList>
    </citation>
    <scope>NUCLEOTIDE SEQUENCE [LARGE SCALE GENOMIC DNA]</scope>
    <source>
        <strain evidence="9 10">IBC0246</strain>
    </source>
</reference>
<evidence type="ECO:0000259" key="8">
    <source>
        <dbReference type="PROSITE" id="PS50048"/>
    </source>
</evidence>
<name>A0A0J1BAZ9_9TREE</name>
<organism evidence="9 10">
    <name type="scientific">Cutaneotrichosporon oleaginosum</name>
    <dbReference type="NCBI Taxonomy" id="879819"/>
    <lineage>
        <taxon>Eukaryota</taxon>
        <taxon>Fungi</taxon>
        <taxon>Dikarya</taxon>
        <taxon>Basidiomycota</taxon>
        <taxon>Agaricomycotina</taxon>
        <taxon>Tremellomycetes</taxon>
        <taxon>Trichosporonales</taxon>
        <taxon>Trichosporonaceae</taxon>
        <taxon>Cutaneotrichosporon</taxon>
    </lineage>
</organism>
<feature type="compositionally biased region" description="Low complexity" evidence="7">
    <location>
        <begin position="922"/>
        <end position="943"/>
    </location>
</feature>
<dbReference type="EMBL" id="KQ087183">
    <property type="protein sequence ID" value="KLT45114.1"/>
    <property type="molecule type" value="Genomic_DNA"/>
</dbReference>
<feature type="domain" description="Zn(2)-C6 fungal-type" evidence="8">
    <location>
        <begin position="136"/>
        <end position="171"/>
    </location>
</feature>
<keyword evidence="4" id="KW-0238">DNA-binding</keyword>
<dbReference type="OrthoDB" id="3429912at2759"/>
<dbReference type="InterPro" id="IPR051089">
    <property type="entry name" value="prtT"/>
</dbReference>
<evidence type="ECO:0000256" key="1">
    <source>
        <dbReference type="ARBA" id="ARBA00004123"/>
    </source>
</evidence>
<evidence type="ECO:0000313" key="9">
    <source>
        <dbReference type="EMBL" id="KLT45114.1"/>
    </source>
</evidence>
<dbReference type="Pfam" id="PF04082">
    <property type="entry name" value="Fungal_trans"/>
    <property type="match status" value="1"/>
</dbReference>
<dbReference type="GeneID" id="28982795"/>
<keyword evidence="2" id="KW-0479">Metal-binding</keyword>
<dbReference type="InterPro" id="IPR001138">
    <property type="entry name" value="Zn2Cys6_DnaBD"/>
</dbReference>
<feature type="compositionally biased region" description="Polar residues" evidence="7">
    <location>
        <begin position="841"/>
        <end position="867"/>
    </location>
</feature>
<gene>
    <name evidence="9" type="ORF">CC85DRAFT_283025</name>
</gene>
<proteinExistence type="predicted"/>
<dbReference type="SMART" id="SM00906">
    <property type="entry name" value="Fungal_trans"/>
    <property type="match status" value="1"/>
</dbReference>
<protein>
    <recommendedName>
        <fullName evidence="8">Zn(2)-C6 fungal-type domain-containing protein</fullName>
    </recommendedName>
</protein>
<dbReference type="PANTHER" id="PTHR31845:SF19">
    <property type="entry name" value="TRANSCRIPTION FACTOR DOMAIN-CONTAINING PROTEIN"/>
    <property type="match status" value="1"/>
</dbReference>
<feature type="compositionally biased region" description="Polar residues" evidence="7">
    <location>
        <begin position="329"/>
        <end position="342"/>
    </location>
</feature>
<dbReference type="GO" id="GO:0005634">
    <property type="term" value="C:nucleus"/>
    <property type="evidence" value="ECO:0007669"/>
    <property type="project" value="UniProtKB-SubCell"/>
</dbReference>
<feature type="region of interest" description="Disordered" evidence="7">
    <location>
        <begin position="242"/>
        <end position="278"/>
    </location>
</feature>
<evidence type="ECO:0000256" key="4">
    <source>
        <dbReference type="ARBA" id="ARBA00023125"/>
    </source>
</evidence>
<evidence type="ECO:0000313" key="10">
    <source>
        <dbReference type="Proteomes" id="UP000053611"/>
    </source>
</evidence>
<dbReference type="AlphaFoldDB" id="A0A0J1BAZ9"/>
<keyword evidence="3" id="KW-0805">Transcription regulation</keyword>
<dbReference type="RefSeq" id="XP_018281605.1">
    <property type="nucleotide sequence ID" value="XM_018422192.1"/>
</dbReference>
<feature type="compositionally biased region" description="Acidic residues" evidence="7">
    <location>
        <begin position="86"/>
        <end position="102"/>
    </location>
</feature>
<dbReference type="GO" id="GO:0006351">
    <property type="term" value="P:DNA-templated transcription"/>
    <property type="evidence" value="ECO:0007669"/>
    <property type="project" value="InterPro"/>
</dbReference>
<dbReference type="Gene3D" id="4.10.240.10">
    <property type="entry name" value="Zn(2)-C6 fungal-type DNA-binding domain"/>
    <property type="match status" value="1"/>
</dbReference>
<dbReference type="PROSITE" id="PS50048">
    <property type="entry name" value="ZN2_CY6_FUNGAL_2"/>
    <property type="match status" value="1"/>
</dbReference>
<dbReference type="PROSITE" id="PS00463">
    <property type="entry name" value="ZN2_CY6_FUNGAL_1"/>
    <property type="match status" value="1"/>
</dbReference>
<dbReference type="InterPro" id="IPR007219">
    <property type="entry name" value="XnlR_reg_dom"/>
</dbReference>
<feature type="region of interest" description="Disordered" evidence="7">
    <location>
        <begin position="921"/>
        <end position="943"/>
    </location>
</feature>
<feature type="region of interest" description="Disordered" evidence="7">
    <location>
        <begin position="1"/>
        <end position="129"/>
    </location>
</feature>
<dbReference type="SMART" id="SM00066">
    <property type="entry name" value="GAL4"/>
    <property type="match status" value="1"/>
</dbReference>
<evidence type="ECO:0000256" key="2">
    <source>
        <dbReference type="ARBA" id="ARBA00022723"/>
    </source>
</evidence>
<dbReference type="STRING" id="879819.A0A0J1BAZ9"/>
<evidence type="ECO:0000256" key="3">
    <source>
        <dbReference type="ARBA" id="ARBA00023015"/>
    </source>
</evidence>
<keyword evidence="5" id="KW-0804">Transcription</keyword>
<feature type="region of interest" description="Disordered" evidence="7">
    <location>
        <begin position="840"/>
        <end position="867"/>
    </location>
</feature>
<feature type="compositionally biased region" description="Low complexity" evidence="7">
    <location>
        <begin position="268"/>
        <end position="278"/>
    </location>
</feature>
<keyword evidence="10" id="KW-1185">Reference proteome</keyword>
<comment type="subcellular location">
    <subcellularLocation>
        <location evidence="1">Nucleus</location>
    </subcellularLocation>
</comment>
<dbReference type="CDD" id="cd12148">
    <property type="entry name" value="fungal_TF_MHR"/>
    <property type="match status" value="1"/>
</dbReference>
<dbReference type="GO" id="GO:0000981">
    <property type="term" value="F:DNA-binding transcription factor activity, RNA polymerase II-specific"/>
    <property type="evidence" value="ECO:0007669"/>
    <property type="project" value="InterPro"/>
</dbReference>
<feature type="compositionally biased region" description="Low complexity" evidence="7">
    <location>
        <begin position="27"/>
        <end position="45"/>
    </location>
</feature>
<feature type="region of interest" description="Disordered" evidence="7">
    <location>
        <begin position="327"/>
        <end position="346"/>
    </location>
</feature>